<dbReference type="OrthoDB" id="5659783at2"/>
<dbReference type="Proteomes" id="UP000199144">
    <property type="component" value="Unassembled WGS sequence"/>
</dbReference>
<dbReference type="Gene3D" id="1.10.260.40">
    <property type="entry name" value="lambda repressor-like DNA-binding domains"/>
    <property type="match status" value="1"/>
</dbReference>
<sequence>MPQDQEHEQTANEWYGDDVATFGDRLAAAREAAGLKRAEFARRLGVKKITVADWEGDISEPRANRLQMMAGLLNVSVGWLLTGEGDGVDAPADVEGNDDPGLIALLGDIRDIRGRMKKDLDRLGRIEAALRKRLIEDE</sequence>
<evidence type="ECO:0000313" key="3">
    <source>
        <dbReference type="Proteomes" id="UP000199144"/>
    </source>
</evidence>
<evidence type="ECO:0000259" key="1">
    <source>
        <dbReference type="PROSITE" id="PS50943"/>
    </source>
</evidence>
<dbReference type="STRING" id="254406.SAMN04488042_10758"/>
<keyword evidence="3" id="KW-1185">Reference proteome</keyword>
<dbReference type="GO" id="GO:0003677">
    <property type="term" value="F:DNA binding"/>
    <property type="evidence" value="ECO:0007669"/>
    <property type="project" value="InterPro"/>
</dbReference>
<dbReference type="SMART" id="SM00530">
    <property type="entry name" value="HTH_XRE"/>
    <property type="match status" value="1"/>
</dbReference>
<name>A0A1I4QND8_9RHOB</name>
<dbReference type="RefSeq" id="WP_093094771.1">
    <property type="nucleotide sequence ID" value="NZ_FOTQ01000007.1"/>
</dbReference>
<dbReference type="PROSITE" id="PS50943">
    <property type="entry name" value="HTH_CROC1"/>
    <property type="match status" value="1"/>
</dbReference>
<proteinExistence type="predicted"/>
<evidence type="ECO:0000313" key="2">
    <source>
        <dbReference type="EMBL" id="SFM41539.1"/>
    </source>
</evidence>
<dbReference type="CDD" id="cd00093">
    <property type="entry name" value="HTH_XRE"/>
    <property type="match status" value="1"/>
</dbReference>
<reference evidence="2 3" key="1">
    <citation type="submission" date="2016-10" db="EMBL/GenBank/DDBJ databases">
        <authorList>
            <person name="de Groot N.N."/>
        </authorList>
    </citation>
    <scope>NUCLEOTIDE SEQUENCE [LARGE SCALE GENOMIC DNA]</scope>
    <source>
        <strain evidence="2 3">DSM 15283</strain>
    </source>
</reference>
<dbReference type="InterPro" id="IPR010982">
    <property type="entry name" value="Lambda_DNA-bd_dom_sf"/>
</dbReference>
<gene>
    <name evidence="2" type="ORF">SAMN04488042_10758</name>
</gene>
<dbReference type="AlphaFoldDB" id="A0A1I4QND8"/>
<dbReference type="EMBL" id="FOTQ01000007">
    <property type="protein sequence ID" value="SFM41539.1"/>
    <property type="molecule type" value="Genomic_DNA"/>
</dbReference>
<organism evidence="2 3">
    <name type="scientific">Shimia aestuarii</name>
    <dbReference type="NCBI Taxonomy" id="254406"/>
    <lineage>
        <taxon>Bacteria</taxon>
        <taxon>Pseudomonadati</taxon>
        <taxon>Pseudomonadota</taxon>
        <taxon>Alphaproteobacteria</taxon>
        <taxon>Rhodobacterales</taxon>
        <taxon>Roseobacteraceae</taxon>
    </lineage>
</organism>
<dbReference type="SUPFAM" id="SSF47413">
    <property type="entry name" value="lambda repressor-like DNA-binding domains"/>
    <property type="match status" value="1"/>
</dbReference>
<accession>A0A1I4QND8</accession>
<protein>
    <submittedName>
        <fullName evidence="2">Helix-turn-helix</fullName>
    </submittedName>
</protein>
<feature type="domain" description="HTH cro/C1-type" evidence="1">
    <location>
        <begin position="26"/>
        <end position="80"/>
    </location>
</feature>
<dbReference type="InterPro" id="IPR001387">
    <property type="entry name" value="Cro/C1-type_HTH"/>
</dbReference>
<dbReference type="Pfam" id="PF01381">
    <property type="entry name" value="HTH_3"/>
    <property type="match status" value="1"/>
</dbReference>